<reference evidence="5 6" key="1">
    <citation type="submission" date="2019-08" db="EMBL/GenBank/DDBJ databases">
        <title>In-depth cultivation of the pig gut microbiome towards novel bacterial diversity and tailored functional studies.</title>
        <authorList>
            <person name="Wylensek D."/>
            <person name="Hitch T.C.A."/>
            <person name="Clavel T."/>
        </authorList>
    </citation>
    <scope>NUCLEOTIDE SEQUENCE [LARGE SCALE GENOMIC DNA]</scope>
    <source>
        <strain evidence="5 6">WCA-693-APC-MOT-I</strain>
    </source>
</reference>
<dbReference type="GO" id="GO:0016887">
    <property type="term" value="F:ATP hydrolysis activity"/>
    <property type="evidence" value="ECO:0007669"/>
    <property type="project" value="InterPro"/>
</dbReference>
<evidence type="ECO:0000313" key="6">
    <source>
        <dbReference type="Proteomes" id="UP000482209"/>
    </source>
</evidence>
<dbReference type="RefSeq" id="WP_154518229.1">
    <property type="nucleotide sequence ID" value="NZ_VUMT01000005.1"/>
</dbReference>
<evidence type="ECO:0000313" key="5">
    <source>
        <dbReference type="EMBL" id="MSS63262.1"/>
    </source>
</evidence>
<dbReference type="SUPFAM" id="SSF52540">
    <property type="entry name" value="P-loop containing nucleoside triphosphate hydrolases"/>
    <property type="match status" value="1"/>
</dbReference>
<dbReference type="Gene3D" id="3.40.50.300">
    <property type="entry name" value="P-loop containing nucleotide triphosphate hydrolases"/>
    <property type="match status" value="1"/>
</dbReference>
<dbReference type="InterPro" id="IPR027417">
    <property type="entry name" value="P-loop_NTPase"/>
</dbReference>
<sequence>MIKMENISKVYNSGVVETKALEQVSFEIKKGEFVAVIGRSGCGKSTLLNILGGMDTATEGSYLFDDICVNQLRGSSLAQFRNKKIGFVFQGFYLVAEMSAEENVALPLGYAKVGKKERKQRALELLKAVGLEEKAKNRPFELSGGEQQRVAIARAIANEPSVLLADEPTGNLDEENSKMVMELLQDLHKKGLTIIMVTHDMELAKKAERIIQIKDGKIIKDE</sequence>
<feature type="domain" description="ABC transporter" evidence="4">
    <location>
        <begin position="2"/>
        <end position="222"/>
    </location>
</feature>
<organism evidence="5 6">
    <name type="scientific">Velocimicrobium porci</name>
    <dbReference type="NCBI Taxonomy" id="2606634"/>
    <lineage>
        <taxon>Bacteria</taxon>
        <taxon>Bacillati</taxon>
        <taxon>Bacillota</taxon>
        <taxon>Clostridia</taxon>
        <taxon>Lachnospirales</taxon>
        <taxon>Lachnospiraceae</taxon>
        <taxon>Velocimicrobium</taxon>
    </lineage>
</organism>
<dbReference type="SMART" id="SM00382">
    <property type="entry name" value="AAA"/>
    <property type="match status" value="1"/>
</dbReference>
<dbReference type="PANTHER" id="PTHR24220">
    <property type="entry name" value="IMPORT ATP-BINDING PROTEIN"/>
    <property type="match status" value="1"/>
</dbReference>
<dbReference type="InterPro" id="IPR015854">
    <property type="entry name" value="ABC_transpr_LolD-like"/>
</dbReference>
<dbReference type="Pfam" id="PF00005">
    <property type="entry name" value="ABC_tran"/>
    <property type="match status" value="1"/>
</dbReference>
<keyword evidence="6" id="KW-1185">Reference proteome</keyword>
<dbReference type="PROSITE" id="PS50893">
    <property type="entry name" value="ABC_TRANSPORTER_2"/>
    <property type="match status" value="1"/>
</dbReference>
<dbReference type="Proteomes" id="UP000482209">
    <property type="component" value="Unassembled WGS sequence"/>
</dbReference>
<comment type="caution">
    <text evidence="5">The sequence shown here is derived from an EMBL/GenBank/DDBJ whole genome shotgun (WGS) entry which is preliminary data.</text>
</comment>
<accession>A0A6L5XWX5</accession>
<dbReference type="GO" id="GO:0022857">
    <property type="term" value="F:transmembrane transporter activity"/>
    <property type="evidence" value="ECO:0007669"/>
    <property type="project" value="TreeGrafter"/>
</dbReference>
<proteinExistence type="predicted"/>
<dbReference type="CDD" id="cd03255">
    <property type="entry name" value="ABC_MJ0796_LolCDE_FtsE"/>
    <property type="match status" value="1"/>
</dbReference>
<keyword evidence="3 5" id="KW-0067">ATP-binding</keyword>
<dbReference type="EMBL" id="VUMT01000005">
    <property type="protein sequence ID" value="MSS63262.1"/>
    <property type="molecule type" value="Genomic_DNA"/>
</dbReference>
<dbReference type="GO" id="GO:0005886">
    <property type="term" value="C:plasma membrane"/>
    <property type="evidence" value="ECO:0007669"/>
    <property type="project" value="TreeGrafter"/>
</dbReference>
<evidence type="ECO:0000256" key="1">
    <source>
        <dbReference type="ARBA" id="ARBA00022448"/>
    </source>
</evidence>
<dbReference type="PANTHER" id="PTHR24220:SF86">
    <property type="entry name" value="ABC TRANSPORTER ABCH.1"/>
    <property type="match status" value="1"/>
</dbReference>
<protein>
    <submittedName>
        <fullName evidence="5">ABC transporter ATP-binding protein</fullName>
    </submittedName>
</protein>
<dbReference type="InterPro" id="IPR003593">
    <property type="entry name" value="AAA+_ATPase"/>
</dbReference>
<keyword evidence="1" id="KW-0813">Transport</keyword>
<name>A0A6L5XWX5_9FIRM</name>
<dbReference type="GO" id="GO:0005524">
    <property type="term" value="F:ATP binding"/>
    <property type="evidence" value="ECO:0007669"/>
    <property type="project" value="UniProtKB-KW"/>
</dbReference>
<dbReference type="InterPro" id="IPR017911">
    <property type="entry name" value="MacB-like_ATP-bd"/>
</dbReference>
<evidence type="ECO:0000256" key="3">
    <source>
        <dbReference type="ARBA" id="ARBA00022840"/>
    </source>
</evidence>
<gene>
    <name evidence="5" type="ORF">FYJ58_05135</name>
</gene>
<keyword evidence="2" id="KW-0547">Nucleotide-binding</keyword>
<dbReference type="GO" id="GO:0098796">
    <property type="term" value="C:membrane protein complex"/>
    <property type="evidence" value="ECO:0007669"/>
    <property type="project" value="UniProtKB-ARBA"/>
</dbReference>
<dbReference type="InterPro" id="IPR017871">
    <property type="entry name" value="ABC_transporter-like_CS"/>
</dbReference>
<dbReference type="PROSITE" id="PS00211">
    <property type="entry name" value="ABC_TRANSPORTER_1"/>
    <property type="match status" value="1"/>
</dbReference>
<dbReference type="InterPro" id="IPR003439">
    <property type="entry name" value="ABC_transporter-like_ATP-bd"/>
</dbReference>
<evidence type="ECO:0000259" key="4">
    <source>
        <dbReference type="PROSITE" id="PS50893"/>
    </source>
</evidence>
<evidence type="ECO:0000256" key="2">
    <source>
        <dbReference type="ARBA" id="ARBA00022741"/>
    </source>
</evidence>
<dbReference type="FunFam" id="3.40.50.300:FF:000032">
    <property type="entry name" value="Export ABC transporter ATP-binding protein"/>
    <property type="match status" value="1"/>
</dbReference>
<dbReference type="AlphaFoldDB" id="A0A6L5XWX5"/>